<dbReference type="EMBL" id="BQKE01000001">
    <property type="protein sequence ID" value="GJM60462.1"/>
    <property type="molecule type" value="Genomic_DNA"/>
</dbReference>
<sequence length="267" mass="30876">MNFFNRLIFLISLGLLIVENGHAENFPKLRKENSIQFAADTDWLLNNGVQGKMLLFNKSGEVIFPKNFKEKDLSRQLIQLMDRDQIIQKDTGKYYILLSRVAFEIPTNIAQINPDLLADPGTIQALLPNNTIHQIDSLNFQLYGGIMEPEFKFRLNFPERPKEDETLLKFLQLLNQKANKVYLQENYDFGRVLLHKTSEKSYIITLYQPIGNEETLVQNFSLNFIYNIPPNFMGGSSMLEESIWTGILSYVQNFKQFMAALEVPVQP</sequence>
<reference evidence="1 2" key="1">
    <citation type="submission" date="2021-12" db="EMBL/GenBank/DDBJ databases">
        <title>Genome sequencing of bacteria with rrn-lacking chromosome and rrn-plasmid.</title>
        <authorList>
            <person name="Anda M."/>
            <person name="Iwasaki W."/>
        </authorList>
    </citation>
    <scope>NUCLEOTIDE SEQUENCE [LARGE SCALE GENOMIC DNA]</scope>
    <source>
        <strain evidence="1 2">NBRC 15940</strain>
    </source>
</reference>
<evidence type="ECO:0000313" key="1">
    <source>
        <dbReference type="EMBL" id="GJM60462.1"/>
    </source>
</evidence>
<dbReference type="AlphaFoldDB" id="A0AAN5AJ23"/>
<organism evidence="1 2">
    <name type="scientific">Persicobacter diffluens</name>
    <dbReference type="NCBI Taxonomy" id="981"/>
    <lineage>
        <taxon>Bacteria</taxon>
        <taxon>Pseudomonadati</taxon>
        <taxon>Bacteroidota</taxon>
        <taxon>Cytophagia</taxon>
        <taxon>Cytophagales</taxon>
        <taxon>Persicobacteraceae</taxon>
        <taxon>Persicobacter</taxon>
    </lineage>
</organism>
<protein>
    <submittedName>
        <fullName evidence="1">Uncharacterized protein</fullName>
    </submittedName>
</protein>
<dbReference type="Proteomes" id="UP001310022">
    <property type="component" value="Unassembled WGS sequence"/>
</dbReference>
<accession>A0AAN5AJ23</accession>
<name>A0AAN5AJ23_9BACT</name>
<keyword evidence="2" id="KW-1185">Reference proteome</keyword>
<gene>
    <name evidence="1" type="ORF">PEDI_10140</name>
</gene>
<proteinExistence type="predicted"/>
<dbReference type="RefSeq" id="WP_338236209.1">
    <property type="nucleotide sequence ID" value="NZ_BQKE01000001.1"/>
</dbReference>
<comment type="caution">
    <text evidence="1">The sequence shown here is derived from an EMBL/GenBank/DDBJ whole genome shotgun (WGS) entry which is preliminary data.</text>
</comment>
<evidence type="ECO:0000313" key="2">
    <source>
        <dbReference type="Proteomes" id="UP001310022"/>
    </source>
</evidence>